<evidence type="ECO:0000256" key="3">
    <source>
        <dbReference type="PROSITE-ProRule" id="PRU00708"/>
    </source>
</evidence>
<dbReference type="PANTHER" id="PTHR47926:SF411">
    <property type="entry name" value="PENTATRICOPEPTIDE REPEAT-CONTAINING PROTEIN"/>
    <property type="match status" value="1"/>
</dbReference>
<dbReference type="InterPro" id="IPR046960">
    <property type="entry name" value="PPR_At4g14850-like_plant"/>
</dbReference>
<dbReference type="Proteomes" id="UP001443914">
    <property type="component" value="Unassembled WGS sequence"/>
</dbReference>
<dbReference type="FunFam" id="1.25.40.10:FF:001093">
    <property type="entry name" value="Pentatricopeptide repeat-containing protein At2g34400"/>
    <property type="match status" value="1"/>
</dbReference>
<evidence type="ECO:0000259" key="4">
    <source>
        <dbReference type="Pfam" id="PF14432"/>
    </source>
</evidence>
<feature type="repeat" description="PPR" evidence="3">
    <location>
        <begin position="172"/>
        <end position="206"/>
    </location>
</feature>
<evidence type="ECO:0000256" key="1">
    <source>
        <dbReference type="ARBA" id="ARBA00006643"/>
    </source>
</evidence>
<dbReference type="GO" id="GO:0009451">
    <property type="term" value="P:RNA modification"/>
    <property type="evidence" value="ECO:0007669"/>
    <property type="project" value="InterPro"/>
</dbReference>
<dbReference type="Pfam" id="PF14432">
    <property type="entry name" value="DYW_deaminase"/>
    <property type="match status" value="1"/>
</dbReference>
<dbReference type="PANTHER" id="PTHR47926">
    <property type="entry name" value="PENTATRICOPEPTIDE REPEAT-CONTAINING PROTEIN"/>
    <property type="match status" value="1"/>
</dbReference>
<dbReference type="InterPro" id="IPR011990">
    <property type="entry name" value="TPR-like_helical_dom_sf"/>
</dbReference>
<evidence type="ECO:0000313" key="6">
    <source>
        <dbReference type="Proteomes" id="UP001443914"/>
    </source>
</evidence>
<keyword evidence="6" id="KW-1185">Reference proteome</keyword>
<name>A0AAW1HC61_SAPOF</name>
<dbReference type="Pfam" id="PF13041">
    <property type="entry name" value="PPR_2"/>
    <property type="match status" value="2"/>
</dbReference>
<feature type="repeat" description="PPR" evidence="3">
    <location>
        <begin position="234"/>
        <end position="268"/>
    </location>
</feature>
<comment type="caution">
    <text evidence="5">The sequence shown here is derived from an EMBL/GenBank/DDBJ whole genome shotgun (WGS) entry which is preliminary data.</text>
</comment>
<keyword evidence="2" id="KW-0677">Repeat</keyword>
<feature type="domain" description="DYW" evidence="4">
    <location>
        <begin position="552"/>
        <end position="644"/>
    </location>
</feature>
<accession>A0AAW1HC61</accession>
<dbReference type="AlphaFoldDB" id="A0AAW1HC61"/>
<dbReference type="GO" id="GO:0003723">
    <property type="term" value="F:RNA binding"/>
    <property type="evidence" value="ECO:0007669"/>
    <property type="project" value="InterPro"/>
</dbReference>
<dbReference type="PROSITE" id="PS51375">
    <property type="entry name" value="PPR"/>
    <property type="match status" value="3"/>
</dbReference>
<dbReference type="InterPro" id="IPR046848">
    <property type="entry name" value="E_motif"/>
</dbReference>
<evidence type="ECO:0000313" key="5">
    <source>
        <dbReference type="EMBL" id="KAK9673620.1"/>
    </source>
</evidence>
<dbReference type="EMBL" id="JBDFQZ010000012">
    <property type="protein sequence ID" value="KAK9673620.1"/>
    <property type="molecule type" value="Genomic_DNA"/>
</dbReference>
<dbReference type="GO" id="GO:0008270">
    <property type="term" value="F:zinc ion binding"/>
    <property type="evidence" value="ECO:0007669"/>
    <property type="project" value="InterPro"/>
</dbReference>
<dbReference type="InterPro" id="IPR032867">
    <property type="entry name" value="DYW_dom"/>
</dbReference>
<gene>
    <name evidence="5" type="ORF">RND81_12G179100</name>
</gene>
<dbReference type="Pfam" id="PF20431">
    <property type="entry name" value="E_motif"/>
    <property type="match status" value="1"/>
</dbReference>
<organism evidence="5 6">
    <name type="scientific">Saponaria officinalis</name>
    <name type="common">Common soapwort</name>
    <name type="synonym">Lychnis saponaria</name>
    <dbReference type="NCBI Taxonomy" id="3572"/>
    <lineage>
        <taxon>Eukaryota</taxon>
        <taxon>Viridiplantae</taxon>
        <taxon>Streptophyta</taxon>
        <taxon>Embryophyta</taxon>
        <taxon>Tracheophyta</taxon>
        <taxon>Spermatophyta</taxon>
        <taxon>Magnoliopsida</taxon>
        <taxon>eudicotyledons</taxon>
        <taxon>Gunneridae</taxon>
        <taxon>Pentapetalae</taxon>
        <taxon>Caryophyllales</taxon>
        <taxon>Caryophyllaceae</taxon>
        <taxon>Caryophylleae</taxon>
        <taxon>Saponaria</taxon>
    </lineage>
</organism>
<reference evidence="5 6" key="1">
    <citation type="submission" date="2024-03" db="EMBL/GenBank/DDBJ databases">
        <title>WGS assembly of Saponaria officinalis var. Norfolk2.</title>
        <authorList>
            <person name="Jenkins J."/>
            <person name="Shu S."/>
            <person name="Grimwood J."/>
            <person name="Barry K."/>
            <person name="Goodstein D."/>
            <person name="Schmutz J."/>
            <person name="Leebens-Mack J."/>
            <person name="Osbourn A."/>
        </authorList>
    </citation>
    <scope>NUCLEOTIDE SEQUENCE [LARGE SCALE GENOMIC DNA]</scope>
    <source>
        <strain evidence="6">cv. Norfolk2</strain>
        <strain evidence="5">JIC</strain>
        <tissue evidence="5">Leaf</tissue>
    </source>
</reference>
<dbReference type="InterPro" id="IPR002885">
    <property type="entry name" value="PPR_rpt"/>
</dbReference>
<dbReference type="Pfam" id="PF01535">
    <property type="entry name" value="PPR"/>
    <property type="match status" value="6"/>
</dbReference>
<evidence type="ECO:0000256" key="2">
    <source>
        <dbReference type="ARBA" id="ARBA00022737"/>
    </source>
</evidence>
<comment type="similarity">
    <text evidence="1">Belongs to the PPR family. PCMP-H subfamily.</text>
</comment>
<dbReference type="FunFam" id="1.25.40.10:FF:000934">
    <property type="entry name" value="Pentatricopeptide repeat-containing protein"/>
    <property type="match status" value="1"/>
</dbReference>
<proteinExistence type="inferred from homology"/>
<protein>
    <recommendedName>
        <fullName evidence="4">DYW domain-containing protein</fullName>
    </recommendedName>
</protein>
<dbReference type="EMBL" id="JBDFQZ010000012">
    <property type="protein sequence ID" value="KAK9673619.1"/>
    <property type="molecule type" value="Genomic_DNA"/>
</dbReference>
<sequence length="644" mass="72630">MSYYYSEKLCISLLQSCKNLTQFQQIQSIICTTGFLINPLISGKFILNCAISIPNSINYAYKFLLYVPNPDSFMYNAIIRGFSQSLTPQNAIFTFIEMCRKSISTDSFSFAFASKSAANLRCLEAGIQLHCKTVIFGFNTHLFVGTTLVSMYGECGRIECARKVFDEMPERNVVAWNALLTACFRCGDLRFGEEVFNRMPVLDSTSWNVMLVKYVKAGEVQFAKELFARIPIKDDVSWSTMIHGFVQSGDFGEAFQFFRELRNSCFIPNEVCLTSVLSACAQSGAFENCRILHGFVEKVGFRPVVSVNNALIDAYAKCGNIGMAKLVFHRLPEKTCIVSWTSMITGLAMHGYGEEAIQLFCEMETCGVLPDAATFVSVLYSCSHAGFVEQGREFFDKMRDSYGIEPSIEHYGCMVDLYGRAGLLQKAYDFISRLPFENCATVWRILLGACSIHGNIEMAEEVKLKISELEPSCFEDHIVLSNLYATKGKWKDAAAMRRSMSSLGIKKTPGWSMIEIGRLMYTFVAGGEQDENSEQAYQKLKEIMLRIKVEGGYVPQTDNVLYDVADEEKTYAVSRHSEKLAVSFGMLRMPEGSVIRVVKNLRICRDCHTVMKLVSKIYSVEIVIRDRSRFHSFKGGLCTCKDYW</sequence>
<feature type="repeat" description="PPR" evidence="3">
    <location>
        <begin position="336"/>
        <end position="370"/>
    </location>
</feature>
<dbReference type="NCBIfam" id="TIGR00756">
    <property type="entry name" value="PPR"/>
    <property type="match status" value="5"/>
</dbReference>
<dbReference type="Gene3D" id="1.25.40.10">
    <property type="entry name" value="Tetratricopeptide repeat domain"/>
    <property type="match status" value="3"/>
</dbReference>